<feature type="compositionally biased region" description="Basic residues" evidence="4">
    <location>
        <begin position="37"/>
        <end position="50"/>
    </location>
</feature>
<dbReference type="SMART" id="SM00490">
    <property type="entry name" value="HELICc"/>
    <property type="match status" value="1"/>
</dbReference>
<dbReference type="GeneID" id="90037396"/>
<feature type="domain" description="Helicase ATP-binding" evidence="5">
    <location>
        <begin position="149"/>
        <end position="326"/>
    </location>
</feature>
<accession>A0ABR1FF09</accession>
<reference evidence="7 8" key="1">
    <citation type="submission" date="2024-03" db="EMBL/GenBank/DDBJ databases">
        <title>Genome-scale model development and genomic sequencing of the oleaginous clade Lipomyces.</title>
        <authorList>
            <consortium name="Lawrence Berkeley National Laboratory"/>
            <person name="Czajka J.J."/>
            <person name="Han Y."/>
            <person name="Kim J."/>
            <person name="Mondo S.J."/>
            <person name="Hofstad B.A."/>
            <person name="Robles A."/>
            <person name="Haridas S."/>
            <person name="Riley R."/>
            <person name="LaButti K."/>
            <person name="Pangilinan J."/>
            <person name="Andreopoulos W."/>
            <person name="Lipzen A."/>
            <person name="Yan J."/>
            <person name="Wang M."/>
            <person name="Ng V."/>
            <person name="Grigoriev I.V."/>
            <person name="Spatafora J.W."/>
            <person name="Magnuson J.K."/>
            <person name="Baker S.E."/>
            <person name="Pomraning K.R."/>
        </authorList>
    </citation>
    <scope>NUCLEOTIDE SEQUENCE [LARGE SCALE GENOMIC DNA]</scope>
    <source>
        <strain evidence="7 8">Phaff 52-87</strain>
    </source>
</reference>
<dbReference type="Pfam" id="PF25806">
    <property type="entry name" value="RHH_ERCC6L2"/>
    <property type="match status" value="1"/>
</dbReference>
<dbReference type="Pfam" id="PF14773">
    <property type="entry name" value="VIGSSK"/>
    <property type="match status" value="1"/>
</dbReference>
<dbReference type="RefSeq" id="XP_064771478.1">
    <property type="nucleotide sequence ID" value="XM_064911884.1"/>
</dbReference>
<feature type="domain" description="Helicase C-terminal" evidence="6">
    <location>
        <begin position="493"/>
        <end position="647"/>
    </location>
</feature>
<dbReference type="InterPro" id="IPR001650">
    <property type="entry name" value="Helicase_C-like"/>
</dbReference>
<feature type="compositionally biased region" description="Basic and acidic residues" evidence="4">
    <location>
        <begin position="9"/>
        <end position="18"/>
    </location>
</feature>
<feature type="region of interest" description="Disordered" evidence="4">
    <location>
        <begin position="1"/>
        <end position="61"/>
    </location>
</feature>
<dbReference type="InterPro" id="IPR050496">
    <property type="entry name" value="SNF2_RAD54_helicase_repair"/>
</dbReference>
<dbReference type="EMBL" id="JBBJBU010000001">
    <property type="protein sequence ID" value="KAK7208445.1"/>
    <property type="molecule type" value="Genomic_DNA"/>
</dbReference>
<name>A0ABR1FF09_9ASCO</name>
<evidence type="ECO:0000256" key="4">
    <source>
        <dbReference type="SAM" id="MobiDB-lite"/>
    </source>
</evidence>
<dbReference type="InterPro" id="IPR049730">
    <property type="entry name" value="SNF2/RAD54-like_C"/>
</dbReference>
<protein>
    <submittedName>
        <fullName evidence="7">DNA excision repair protein</fullName>
    </submittedName>
</protein>
<dbReference type="PANTHER" id="PTHR45629:SF7">
    <property type="entry name" value="DNA EXCISION REPAIR PROTEIN ERCC-6-RELATED"/>
    <property type="match status" value="1"/>
</dbReference>
<dbReference type="PANTHER" id="PTHR45629">
    <property type="entry name" value="SNF2/RAD54 FAMILY MEMBER"/>
    <property type="match status" value="1"/>
</dbReference>
<dbReference type="Proteomes" id="UP001498771">
    <property type="component" value="Unassembled WGS sequence"/>
</dbReference>
<evidence type="ECO:0000259" key="5">
    <source>
        <dbReference type="PROSITE" id="PS51192"/>
    </source>
</evidence>
<dbReference type="Pfam" id="PF00176">
    <property type="entry name" value="SNF2-rel_dom"/>
    <property type="match status" value="1"/>
</dbReference>
<gene>
    <name evidence="7" type="ORF">BZA70DRAFT_273751</name>
</gene>
<organism evidence="7 8">
    <name type="scientific">Myxozyma melibiosi</name>
    <dbReference type="NCBI Taxonomy" id="54550"/>
    <lineage>
        <taxon>Eukaryota</taxon>
        <taxon>Fungi</taxon>
        <taxon>Dikarya</taxon>
        <taxon>Ascomycota</taxon>
        <taxon>Saccharomycotina</taxon>
        <taxon>Lipomycetes</taxon>
        <taxon>Lipomycetales</taxon>
        <taxon>Lipomycetaceae</taxon>
        <taxon>Myxozyma</taxon>
    </lineage>
</organism>
<sequence>MGASTGRSGRPENDDAKARTRVAWSSDEEPESSSAGRRSKSYSKRRRDPRKRAADAPRPQLYVDRRRKFDSAVVRDGKNLWLPPDYSGFSVFGNHGSSLKQSYDTRPSFPGSSPHAPYADLVLDSGGTIPAPVAQWLRPYQIDGVAALHERYVKQSGFLLCDDMGLGKTIQVIAFLTAAFGKTADSRDASRMRVMRDAGRRYPRVLIICPGTLFDNWTAELKTWGWWVVDVYHGAKKDEVLAAAEAGSLEIMLTAYQTYQIHESKINMIEWDCCIADECHLIKEQTSKISAALVNVNSLCRIGLTGTALQNKYEDLWTLLDWANPGAVGSRKSWMQMISAPLKAGQSHNATANALAKARVTAMKLRDNVLSLFLLRRTKELIADQLPKKRDMVVFCDLSPLQKEAYQNYFQSDDELFKDEDAASEHFLSKCTTGLKMADHLALCLPRNEEDKEEKQKSSRILSQALPNDWQRLMSRSPVVNYSDPELCGKWKILRRLLQHWRRTGDKVLLFSYSTRMLDMIDHLLTSYGNYSFCRLDGSMTYLERQRQVDKYNNDPSLFIFLISTRAGGVGLNLVSANRVVLWDLNWNPTHDLQAMDRAFRLGQKRDVEVYRLVSAGTIEEIIYARQIYKQQQANIAYTASMERRYFDGVAGEKGQAGELFGLRNILSYNQKNSSLRNIVNRTNIAEAVSAETGLDIQELKLRSGGEEPSDEIEDEGVKKSANAGLSDDESMEQNFKTLLADNPAVKSNSGGGGGSPRKKRRRIDPVTAILDAVGVKYAHDHGDVVGPSRVEQQISKDAIRRFEDERLRGDDRAIFDRRRGDEEGVLFHPPQDVRCRQLNSIARHFGYESTVEFGLYVESLSIDRRRELLSQFYREME</sequence>
<evidence type="ECO:0000256" key="2">
    <source>
        <dbReference type="ARBA" id="ARBA00022801"/>
    </source>
</evidence>
<dbReference type="CDD" id="cd18793">
    <property type="entry name" value="SF2_C_SNF"/>
    <property type="match status" value="1"/>
</dbReference>
<evidence type="ECO:0000256" key="3">
    <source>
        <dbReference type="ARBA" id="ARBA00022840"/>
    </source>
</evidence>
<dbReference type="PROSITE" id="PS51192">
    <property type="entry name" value="HELICASE_ATP_BIND_1"/>
    <property type="match status" value="1"/>
</dbReference>
<evidence type="ECO:0000259" key="6">
    <source>
        <dbReference type="PROSITE" id="PS51194"/>
    </source>
</evidence>
<dbReference type="InterPro" id="IPR014001">
    <property type="entry name" value="Helicase_ATP-bd"/>
</dbReference>
<dbReference type="SMART" id="SM00487">
    <property type="entry name" value="DEXDc"/>
    <property type="match status" value="1"/>
</dbReference>
<keyword evidence="1" id="KW-0547">Nucleotide-binding</keyword>
<keyword evidence="3" id="KW-0067">ATP-binding</keyword>
<dbReference type="InterPro" id="IPR027417">
    <property type="entry name" value="P-loop_NTPase"/>
</dbReference>
<dbReference type="Gene3D" id="3.40.50.300">
    <property type="entry name" value="P-loop containing nucleotide triphosphate hydrolases"/>
    <property type="match status" value="1"/>
</dbReference>
<dbReference type="Pfam" id="PF00271">
    <property type="entry name" value="Helicase_C"/>
    <property type="match status" value="1"/>
</dbReference>
<evidence type="ECO:0000256" key="1">
    <source>
        <dbReference type="ARBA" id="ARBA00022741"/>
    </source>
</evidence>
<feature type="region of interest" description="Disordered" evidence="4">
    <location>
        <begin position="700"/>
        <end position="764"/>
    </location>
</feature>
<proteinExistence type="predicted"/>
<dbReference type="Gene3D" id="3.40.50.10810">
    <property type="entry name" value="Tandem AAA-ATPase domain"/>
    <property type="match status" value="1"/>
</dbReference>
<dbReference type="PROSITE" id="PS51194">
    <property type="entry name" value="HELICASE_CTER"/>
    <property type="match status" value="1"/>
</dbReference>
<dbReference type="InterPro" id="IPR057931">
    <property type="entry name" value="RHH_ERCC6L2"/>
</dbReference>
<keyword evidence="8" id="KW-1185">Reference proteome</keyword>
<dbReference type="SUPFAM" id="SSF52540">
    <property type="entry name" value="P-loop containing nucleoside triphosphate hydrolases"/>
    <property type="match status" value="2"/>
</dbReference>
<dbReference type="InterPro" id="IPR038718">
    <property type="entry name" value="SNF2-like_sf"/>
</dbReference>
<dbReference type="InterPro" id="IPR029256">
    <property type="entry name" value="Heliccase-ass-bd"/>
</dbReference>
<dbReference type="InterPro" id="IPR000330">
    <property type="entry name" value="SNF2_N"/>
</dbReference>
<keyword evidence="2" id="KW-0378">Hydrolase</keyword>
<comment type="caution">
    <text evidence="7">The sequence shown here is derived from an EMBL/GenBank/DDBJ whole genome shotgun (WGS) entry which is preliminary data.</text>
</comment>
<evidence type="ECO:0000313" key="7">
    <source>
        <dbReference type="EMBL" id="KAK7208445.1"/>
    </source>
</evidence>
<evidence type="ECO:0000313" key="8">
    <source>
        <dbReference type="Proteomes" id="UP001498771"/>
    </source>
</evidence>